<dbReference type="AlphaFoldDB" id="A0A250FVH0"/>
<sequence>MIDKGFTKHNSKGFIEHQLTQADIEEMQKHKRLKSICISHLKAENLDFLLLLPNLEYVEFRGCTINDYSALRKIPKLKNLCFNTVRKDNNNFNFLSEGFENLEWLEFAYCPKFEVFPDLSTCKNLQMLEIRRCKNLNDFRNIKTIPNLIGINFLVYTKHQPSDLEFIAQIPHLKIISCWFNTQKQKKEFDDLCKKHGKSEEYILINDKNSPKFMERKDYIPK</sequence>
<evidence type="ECO:0000313" key="4">
    <source>
        <dbReference type="Proteomes" id="UP001622370"/>
    </source>
</evidence>
<gene>
    <name evidence="2" type="ORF">ACI76L_05765</name>
    <name evidence="1" type="ORF">CGC58_05200</name>
</gene>
<dbReference type="Proteomes" id="UP001622370">
    <property type="component" value="Unassembled WGS sequence"/>
</dbReference>
<evidence type="ECO:0000313" key="1">
    <source>
        <dbReference type="EMBL" id="ATA89169.1"/>
    </source>
</evidence>
<dbReference type="OrthoDB" id="1450993at2"/>
<reference evidence="2" key="4">
    <citation type="submission" date="2024-10" db="EMBL/GenBank/DDBJ databases">
        <authorList>
            <person name="Bergman P."/>
            <person name="Andersson A.F."/>
            <person name="Zangenah S."/>
            <person name="Abbasi N."/>
        </authorList>
    </citation>
    <scope>NUCLEOTIDE SEQUENCE</scope>
    <source>
        <strain evidence="2">W5</strain>
    </source>
</reference>
<dbReference type="SUPFAM" id="SSF52058">
    <property type="entry name" value="L domain-like"/>
    <property type="match status" value="1"/>
</dbReference>
<proteinExistence type="predicted"/>
<dbReference type="EMBL" id="CP022387">
    <property type="protein sequence ID" value="ATA89169.1"/>
    <property type="molecule type" value="Genomic_DNA"/>
</dbReference>
<dbReference type="RefSeq" id="WP_095895600.1">
    <property type="nucleotide sequence ID" value="NZ_BOPJ01000005.1"/>
</dbReference>
<name>A0A250FVH0_9FLAO</name>
<evidence type="ECO:0000313" key="2">
    <source>
        <dbReference type="EMBL" id="MFK8293282.1"/>
    </source>
</evidence>
<protein>
    <recommendedName>
        <fullName evidence="5">Internalin</fullName>
    </recommendedName>
</protein>
<evidence type="ECO:0008006" key="5">
    <source>
        <dbReference type="Google" id="ProtNLM"/>
    </source>
</evidence>
<keyword evidence="4" id="KW-1185">Reference proteome</keyword>
<dbReference type="Proteomes" id="UP000217348">
    <property type="component" value="Chromosome"/>
</dbReference>
<dbReference type="EMBL" id="JBJGWJ010000003">
    <property type="protein sequence ID" value="MFK8293282.1"/>
    <property type="molecule type" value="Genomic_DNA"/>
</dbReference>
<dbReference type="Gene3D" id="3.80.10.10">
    <property type="entry name" value="Ribonuclease Inhibitor"/>
    <property type="match status" value="1"/>
</dbReference>
<reference evidence="2 4" key="1">
    <citation type="journal article" date="2016" name="Sci. Rep.">
        <title>Whole genome sequencing identifies a novel species of the genus Capnocytophaga isolated from dog and cat bite wounds in humans.</title>
        <authorList>
            <person name="Zangenah S."/>
            <person name="Abbasi N."/>
            <person name="Andersson A.F."/>
            <person name="Bergman P."/>
        </authorList>
    </citation>
    <scope>NUCLEOTIDE SEQUENCE [LARGE SCALE GENOMIC DNA]</scope>
    <source>
        <strain evidence="2 4">W5</strain>
    </source>
</reference>
<dbReference type="KEGG" id="csto:CGC58_05200"/>
<dbReference type="InterPro" id="IPR032675">
    <property type="entry name" value="LRR_dom_sf"/>
</dbReference>
<evidence type="ECO:0000313" key="3">
    <source>
        <dbReference type="Proteomes" id="UP000217348"/>
    </source>
</evidence>
<reference evidence="3" key="3">
    <citation type="submission" date="2017-06" db="EMBL/GenBank/DDBJ databases">
        <title>Capnocytophaga spp. assemblies.</title>
        <authorList>
            <person name="Gulvik C.A."/>
        </authorList>
    </citation>
    <scope>NUCLEOTIDE SEQUENCE [LARGE SCALE GENOMIC DNA]</scope>
    <source>
        <strain evidence="3">H2177</strain>
    </source>
</reference>
<accession>A0A250FVH0</accession>
<reference evidence="1" key="2">
    <citation type="journal article" date="2017" name="Genome Announc.">
        <title>Twelve Complete Reference Genomes of Clinical Isolates in the Capnocytophaga Genus.</title>
        <authorList>
            <person name="Villarma A."/>
            <person name="Gulvik C.A."/>
            <person name="Rowe L.A."/>
            <person name="Sheth M."/>
            <person name="Juieng P."/>
            <person name="Nicholson A.C."/>
            <person name="Loparev V.N."/>
            <person name="McQuiston J.R."/>
        </authorList>
    </citation>
    <scope>NUCLEOTIDE SEQUENCE</scope>
    <source>
        <strain evidence="1">H2177</strain>
    </source>
</reference>
<organism evidence="1 3">
    <name type="scientific">Capnocytophaga stomatis</name>
    <dbReference type="NCBI Taxonomy" id="1848904"/>
    <lineage>
        <taxon>Bacteria</taxon>
        <taxon>Pseudomonadati</taxon>
        <taxon>Bacteroidota</taxon>
        <taxon>Flavobacteriia</taxon>
        <taxon>Flavobacteriales</taxon>
        <taxon>Flavobacteriaceae</taxon>
        <taxon>Capnocytophaga</taxon>
    </lineage>
</organism>